<name>A0A0B8P821_9VIBR</name>
<reference evidence="1 2" key="1">
    <citation type="submission" date="2015-01" db="EMBL/GenBank/DDBJ databases">
        <title>Vibrio sp. C5 JCM 19232 whole genome shotgun sequence.</title>
        <authorList>
            <person name="Sawabe T."/>
            <person name="Meirelles P."/>
            <person name="Feng G."/>
            <person name="Sayaka M."/>
            <person name="Hattori M."/>
            <person name="Ohkuma M."/>
        </authorList>
    </citation>
    <scope>NUCLEOTIDE SEQUENCE [LARGE SCALE GENOMIC DNA]</scope>
    <source>
        <strain evidence="1 2">JCM19232</strain>
    </source>
</reference>
<comment type="caution">
    <text evidence="1">The sequence shown here is derived from an EMBL/GenBank/DDBJ whole genome shotgun (WGS) entry which is preliminary data.</text>
</comment>
<dbReference type="EMBL" id="BBSA01000007">
    <property type="protein sequence ID" value="GAM62985.1"/>
    <property type="molecule type" value="Genomic_DNA"/>
</dbReference>
<dbReference type="Pfam" id="PF00873">
    <property type="entry name" value="ACR_tran"/>
    <property type="match status" value="1"/>
</dbReference>
<dbReference type="PANTHER" id="PTHR32063:SF18">
    <property type="entry name" value="CATION EFFLUX SYSTEM PROTEIN"/>
    <property type="match status" value="1"/>
</dbReference>
<dbReference type="InterPro" id="IPR027463">
    <property type="entry name" value="AcrB_DN_DC_subdom"/>
</dbReference>
<dbReference type="SUPFAM" id="SSF82714">
    <property type="entry name" value="Multidrug efflux transporter AcrB TolC docking domain, DN and DC subdomains"/>
    <property type="match status" value="1"/>
</dbReference>
<dbReference type="GO" id="GO:0005886">
    <property type="term" value="C:plasma membrane"/>
    <property type="evidence" value="ECO:0007669"/>
    <property type="project" value="TreeGrafter"/>
</dbReference>
<dbReference type="Proteomes" id="UP000031670">
    <property type="component" value="Unassembled WGS sequence"/>
</dbReference>
<protein>
    <submittedName>
        <fullName evidence="1">Cobalt-zinc-cadmium resistance protein CzcA</fullName>
    </submittedName>
</protein>
<gene>
    <name evidence="1" type="ORF">JCM19232_4662</name>
</gene>
<proteinExistence type="predicted"/>
<evidence type="ECO:0000313" key="2">
    <source>
        <dbReference type="Proteomes" id="UP000031670"/>
    </source>
</evidence>
<organism evidence="1 2">
    <name type="scientific">Vibrio ishigakensis</name>
    <dbReference type="NCBI Taxonomy" id="1481914"/>
    <lineage>
        <taxon>Bacteria</taxon>
        <taxon>Pseudomonadati</taxon>
        <taxon>Pseudomonadota</taxon>
        <taxon>Gammaproteobacteria</taxon>
        <taxon>Vibrionales</taxon>
        <taxon>Vibrionaceae</taxon>
        <taxon>Vibrio</taxon>
    </lineage>
</organism>
<accession>A0A0B8P821</accession>
<sequence length="137" mass="14894">MANTPYVTHTRETLQPGTPKVWLKVDEDTAQLSGITLSQFANLLQATLVGRESGSIIEGSESVPVRVRVGDSERENLDSLSNLRLPIASETYTTGVNISTLLALNLLRVAALYLVVTVSALTPSRVISKQVCCLKRR</sequence>
<reference evidence="1 2" key="2">
    <citation type="submission" date="2015-01" db="EMBL/GenBank/DDBJ databases">
        <authorList>
            <consortium name="NBRP consortium"/>
            <person name="Sawabe T."/>
            <person name="Meirelles P."/>
            <person name="Feng G."/>
            <person name="Sayaka M."/>
            <person name="Hattori M."/>
            <person name="Ohkuma M."/>
        </authorList>
    </citation>
    <scope>NUCLEOTIDE SEQUENCE [LARGE SCALE GENOMIC DNA]</scope>
    <source>
        <strain evidence="1 2">JCM19232</strain>
    </source>
</reference>
<dbReference type="AlphaFoldDB" id="A0A0B8P821"/>
<dbReference type="GO" id="GO:0042910">
    <property type="term" value="F:xenobiotic transmembrane transporter activity"/>
    <property type="evidence" value="ECO:0007669"/>
    <property type="project" value="TreeGrafter"/>
</dbReference>
<dbReference type="PANTHER" id="PTHR32063">
    <property type="match status" value="1"/>
</dbReference>
<dbReference type="Gene3D" id="3.30.2090.10">
    <property type="entry name" value="Multidrug efflux transporter AcrB TolC docking domain, DN and DC subdomains"/>
    <property type="match status" value="1"/>
</dbReference>
<dbReference type="InterPro" id="IPR001036">
    <property type="entry name" value="Acrflvin-R"/>
</dbReference>
<evidence type="ECO:0000313" key="1">
    <source>
        <dbReference type="EMBL" id="GAM62985.1"/>
    </source>
</evidence>